<protein>
    <submittedName>
        <fullName evidence="1">Uncharacterized protein</fullName>
    </submittedName>
</protein>
<dbReference type="EMBL" id="JABWDY010011329">
    <property type="protein sequence ID" value="KAF5199902.1"/>
    <property type="molecule type" value="Genomic_DNA"/>
</dbReference>
<dbReference type="Proteomes" id="UP000554482">
    <property type="component" value="Unassembled WGS sequence"/>
</dbReference>
<comment type="caution">
    <text evidence="1">The sequence shown here is derived from an EMBL/GenBank/DDBJ whole genome shotgun (WGS) entry which is preliminary data.</text>
</comment>
<organism evidence="1 2">
    <name type="scientific">Thalictrum thalictroides</name>
    <name type="common">Rue-anemone</name>
    <name type="synonym">Anemone thalictroides</name>
    <dbReference type="NCBI Taxonomy" id="46969"/>
    <lineage>
        <taxon>Eukaryota</taxon>
        <taxon>Viridiplantae</taxon>
        <taxon>Streptophyta</taxon>
        <taxon>Embryophyta</taxon>
        <taxon>Tracheophyta</taxon>
        <taxon>Spermatophyta</taxon>
        <taxon>Magnoliopsida</taxon>
        <taxon>Ranunculales</taxon>
        <taxon>Ranunculaceae</taxon>
        <taxon>Thalictroideae</taxon>
        <taxon>Thalictrum</taxon>
    </lineage>
</organism>
<reference evidence="1 2" key="1">
    <citation type="submission" date="2020-06" db="EMBL/GenBank/DDBJ databases">
        <title>Transcriptomic and genomic resources for Thalictrum thalictroides and T. hernandezii: Facilitating candidate gene discovery in an emerging model plant lineage.</title>
        <authorList>
            <person name="Arias T."/>
            <person name="Riano-Pachon D.M."/>
            <person name="Di Stilio V.S."/>
        </authorList>
    </citation>
    <scope>NUCLEOTIDE SEQUENCE [LARGE SCALE GENOMIC DNA]</scope>
    <source>
        <strain evidence="2">cv. WT478/WT964</strain>
        <tissue evidence="1">Leaves</tissue>
    </source>
</reference>
<sequence length="94" mass="11012">MSLLVNVMAPFEMNIWRRFKQEIHEQSIVSVTDVKQQSFGEQGLRRCVESKVSVESKKPKLFEHLKKQHFSMINEDAGFEAMYNYSGNQKQDIT</sequence>
<accession>A0A7J6WV09</accession>
<proteinExistence type="predicted"/>
<gene>
    <name evidence="1" type="ORF">FRX31_010510</name>
</gene>
<dbReference type="AlphaFoldDB" id="A0A7J6WV09"/>
<keyword evidence="2" id="KW-1185">Reference proteome</keyword>
<evidence type="ECO:0000313" key="2">
    <source>
        <dbReference type="Proteomes" id="UP000554482"/>
    </source>
</evidence>
<name>A0A7J6WV09_THATH</name>
<evidence type="ECO:0000313" key="1">
    <source>
        <dbReference type="EMBL" id="KAF5199902.1"/>
    </source>
</evidence>